<keyword evidence="2" id="KW-0472">Membrane</keyword>
<dbReference type="OrthoDB" id="29046at2"/>
<dbReference type="EMBL" id="CP005385">
    <property type="protein sequence ID" value="AGK05769.1"/>
    <property type="molecule type" value="Genomic_DNA"/>
</dbReference>
<protein>
    <recommendedName>
        <fullName evidence="3">Tyrosine-protein kinase G-rich domain-containing protein</fullName>
    </recommendedName>
</protein>
<keyword evidence="2" id="KW-0812">Transmembrane</keyword>
<dbReference type="RefSeq" id="WP_015586816.1">
    <property type="nucleotide sequence ID" value="NC_013946.1"/>
</dbReference>
<feature type="coiled-coil region" evidence="1">
    <location>
        <begin position="41"/>
        <end position="103"/>
    </location>
</feature>
<dbReference type="KEGG" id="mre:K649_12415"/>
<dbReference type="Proteomes" id="UP000013026">
    <property type="component" value="Chromosome"/>
</dbReference>
<evidence type="ECO:0000256" key="2">
    <source>
        <dbReference type="SAM" id="Phobius"/>
    </source>
</evidence>
<feature type="transmembrane region" description="Helical" evidence="2">
    <location>
        <begin position="144"/>
        <end position="164"/>
    </location>
</feature>
<dbReference type="eggNOG" id="COG3206">
    <property type="taxonomic scope" value="Bacteria"/>
</dbReference>
<dbReference type="AlphaFoldDB" id="M9XFU4"/>
<evidence type="ECO:0000256" key="1">
    <source>
        <dbReference type="SAM" id="Coils"/>
    </source>
</evidence>
<dbReference type="InterPro" id="IPR050445">
    <property type="entry name" value="Bact_polysacc_biosynth/exp"/>
</dbReference>
<dbReference type="STRING" id="504728.K649_12415"/>
<keyword evidence="1" id="KW-0175">Coiled coil</keyword>
<keyword evidence="2" id="KW-1133">Transmembrane helix</keyword>
<sequence length="183" mass="20149">MRDYSMREGIKTVSEALRARFDQIAQLSAREVSFDSLNPEYQRLRSALIDAQAEEARLSARRSSLEARIAQVDARIAVLKARLAKAQMESDEANQALELAKNTYLALVQKKTDLQIELSSTQNSLTQVIAPAYPIYQPISPKRLLIALGALVLGFLAALLWVFLAEALRGEPRLKPGVAGGEA</sequence>
<dbReference type="Pfam" id="PF13807">
    <property type="entry name" value="GNVR"/>
    <property type="match status" value="1"/>
</dbReference>
<dbReference type="PATRIC" id="fig|504728.9.peg.2555"/>
<dbReference type="PANTHER" id="PTHR32309">
    <property type="entry name" value="TYROSINE-PROTEIN KINASE"/>
    <property type="match status" value="1"/>
</dbReference>
<gene>
    <name evidence="4" type="ORF">K649_12415</name>
</gene>
<reference evidence="4 5" key="1">
    <citation type="submission" date="2013-04" db="EMBL/GenBank/DDBJ databases">
        <authorList>
            <person name="Chin J."/>
            <person name="Alexander D.H."/>
            <person name="Marks P."/>
            <person name="Korlach J."/>
            <person name="Clum A."/>
            <person name="Copeland A."/>
        </authorList>
    </citation>
    <scope>NUCLEOTIDE SEQUENCE [LARGE SCALE GENOMIC DNA]</scope>
    <source>
        <strain evidence="5">ATCC 35948 / DSM 1279 / VKM B-1258 / 21</strain>
    </source>
</reference>
<evidence type="ECO:0000313" key="4">
    <source>
        <dbReference type="EMBL" id="AGK05769.1"/>
    </source>
</evidence>
<dbReference type="InterPro" id="IPR032807">
    <property type="entry name" value="GNVR"/>
</dbReference>
<feature type="domain" description="Tyrosine-protein kinase G-rich" evidence="3">
    <location>
        <begin position="98"/>
        <end position="164"/>
    </location>
</feature>
<accession>M9XFU4</accession>
<evidence type="ECO:0000313" key="5">
    <source>
        <dbReference type="Proteomes" id="UP000013026"/>
    </source>
</evidence>
<dbReference type="PANTHER" id="PTHR32309:SF31">
    <property type="entry name" value="CAPSULAR EXOPOLYSACCHARIDE FAMILY"/>
    <property type="match status" value="1"/>
</dbReference>
<name>M9XFU4_MEIRD</name>
<proteinExistence type="predicted"/>
<organism evidence="4 5">
    <name type="scientific">Meiothermus ruber (strain ATCC 35948 / DSM 1279 / VKM B-1258 / 21)</name>
    <name type="common">Thermus ruber</name>
    <dbReference type="NCBI Taxonomy" id="504728"/>
    <lineage>
        <taxon>Bacteria</taxon>
        <taxon>Thermotogati</taxon>
        <taxon>Deinococcota</taxon>
        <taxon>Deinococci</taxon>
        <taxon>Thermales</taxon>
        <taxon>Thermaceae</taxon>
        <taxon>Meiothermus</taxon>
    </lineage>
</organism>
<evidence type="ECO:0000259" key="3">
    <source>
        <dbReference type="Pfam" id="PF13807"/>
    </source>
</evidence>